<dbReference type="EMBL" id="QKYT01000976">
    <property type="protein sequence ID" value="RIA80411.1"/>
    <property type="molecule type" value="Genomic_DNA"/>
</dbReference>
<evidence type="ECO:0000313" key="3">
    <source>
        <dbReference type="Proteomes" id="UP000265703"/>
    </source>
</evidence>
<protein>
    <submittedName>
        <fullName evidence="2">Uncharacterized protein</fullName>
    </submittedName>
</protein>
<feature type="compositionally biased region" description="Polar residues" evidence="1">
    <location>
        <begin position="22"/>
        <end position="31"/>
    </location>
</feature>
<name>A0A397SCF6_9GLOM</name>
<evidence type="ECO:0000313" key="2">
    <source>
        <dbReference type="EMBL" id="RIA80411.1"/>
    </source>
</evidence>
<dbReference type="AlphaFoldDB" id="A0A397SCF6"/>
<reference evidence="2 3" key="1">
    <citation type="submission" date="2018-06" db="EMBL/GenBank/DDBJ databases">
        <title>Comparative genomics reveals the genomic features of Rhizophagus irregularis, R. cerebriforme, R. diaphanum and Gigaspora rosea, and their symbiotic lifestyle signature.</title>
        <authorList>
            <person name="Morin E."/>
            <person name="San Clemente H."/>
            <person name="Chen E.C.H."/>
            <person name="De La Providencia I."/>
            <person name="Hainaut M."/>
            <person name="Kuo A."/>
            <person name="Kohler A."/>
            <person name="Murat C."/>
            <person name="Tang N."/>
            <person name="Roy S."/>
            <person name="Loubradou J."/>
            <person name="Henrissat B."/>
            <person name="Grigoriev I.V."/>
            <person name="Corradi N."/>
            <person name="Roux C."/>
            <person name="Martin F.M."/>
        </authorList>
    </citation>
    <scope>NUCLEOTIDE SEQUENCE [LARGE SCALE GENOMIC DNA]</scope>
    <source>
        <strain evidence="2 3">DAOM 227022</strain>
    </source>
</reference>
<dbReference type="Proteomes" id="UP000265703">
    <property type="component" value="Unassembled WGS sequence"/>
</dbReference>
<feature type="compositionally biased region" description="Low complexity" evidence="1">
    <location>
        <begin position="34"/>
        <end position="53"/>
    </location>
</feature>
<organism evidence="2 3">
    <name type="scientific">Glomus cerebriforme</name>
    <dbReference type="NCBI Taxonomy" id="658196"/>
    <lineage>
        <taxon>Eukaryota</taxon>
        <taxon>Fungi</taxon>
        <taxon>Fungi incertae sedis</taxon>
        <taxon>Mucoromycota</taxon>
        <taxon>Glomeromycotina</taxon>
        <taxon>Glomeromycetes</taxon>
        <taxon>Glomerales</taxon>
        <taxon>Glomeraceae</taxon>
        <taxon>Glomus</taxon>
    </lineage>
</organism>
<proteinExistence type="predicted"/>
<gene>
    <name evidence="2" type="ORF">C1645_838768</name>
</gene>
<keyword evidence="3" id="KW-1185">Reference proteome</keyword>
<feature type="region of interest" description="Disordered" evidence="1">
    <location>
        <begin position="22"/>
        <end position="53"/>
    </location>
</feature>
<sequence length="53" mass="5973">MDDEYGCKYFTQYRSKEFIDNLTQNSPSKSPALQDGSSPSPQAQQDSPFLVKP</sequence>
<accession>A0A397SCF6</accession>
<comment type="caution">
    <text evidence="2">The sequence shown here is derived from an EMBL/GenBank/DDBJ whole genome shotgun (WGS) entry which is preliminary data.</text>
</comment>
<evidence type="ECO:0000256" key="1">
    <source>
        <dbReference type="SAM" id="MobiDB-lite"/>
    </source>
</evidence>